<proteinExistence type="predicted"/>
<dbReference type="EMBL" id="CP003985">
    <property type="protein sequence ID" value="AGF77043.1"/>
    <property type="molecule type" value="Genomic_DNA"/>
</dbReference>
<accession>M1P0L8</accession>
<dbReference type="STRING" id="1167006.UWK_00460"/>
<keyword evidence="2" id="KW-1185">Reference proteome</keyword>
<dbReference type="RefSeq" id="WP_015402741.1">
    <property type="nucleotide sequence ID" value="NC_020304.1"/>
</dbReference>
<organism evidence="1 2">
    <name type="scientific">Desulfocapsa sulfexigens (strain DSM 10523 / SB164P1)</name>
    <dbReference type="NCBI Taxonomy" id="1167006"/>
    <lineage>
        <taxon>Bacteria</taxon>
        <taxon>Pseudomonadati</taxon>
        <taxon>Thermodesulfobacteriota</taxon>
        <taxon>Desulfobulbia</taxon>
        <taxon>Desulfobulbales</taxon>
        <taxon>Desulfocapsaceae</taxon>
        <taxon>Desulfocapsa</taxon>
    </lineage>
</organism>
<name>M1P0L8_DESSD</name>
<dbReference type="Proteomes" id="UP000011721">
    <property type="component" value="Chromosome"/>
</dbReference>
<dbReference type="KEGG" id="dsf:UWK_00460"/>
<dbReference type="AlphaFoldDB" id="M1P0L8"/>
<evidence type="ECO:0000313" key="2">
    <source>
        <dbReference type="Proteomes" id="UP000011721"/>
    </source>
</evidence>
<dbReference type="HOGENOM" id="CLU_1616367_0_0_7"/>
<protein>
    <submittedName>
        <fullName evidence="1">Uncharacterized protein</fullName>
    </submittedName>
</protein>
<reference evidence="2" key="1">
    <citation type="journal article" date="2013" name="Stand. Genomic Sci.">
        <title>Complete genome sequence of Desulfocapsa sulfexigens, a marine deltaproteobacterium specialized in disproportionating inorganic sulfur compounds.</title>
        <authorList>
            <person name="Finster K.W."/>
            <person name="Kjeldsen K.U."/>
            <person name="Kube M."/>
            <person name="Reinhardt R."/>
            <person name="Mussmann M."/>
            <person name="Amann R."/>
            <person name="Schreiber L."/>
        </authorList>
    </citation>
    <scope>NUCLEOTIDE SEQUENCE [LARGE SCALE GENOMIC DNA]</scope>
    <source>
        <strain evidence="2">DSM 10523 / SB164P1</strain>
    </source>
</reference>
<gene>
    <name evidence="1" type="ordered locus">UWK_00460</name>
</gene>
<sequence>MTKELLKNVLSLDIADGQEGPVDLLDDEIYKLIGEKNIPEIPLKNTKAISSKYTPSFPGQPWRDFQVQNCARRFLKEVVLPNWRENHPHENCSNIRVDEWGRALCRYINPTTIGVDGPWENPTHFFFMLTIHSKLNKNLELDLIHLCGIIAILMSLNCNLKKSV</sequence>
<evidence type="ECO:0000313" key="1">
    <source>
        <dbReference type="EMBL" id="AGF77043.1"/>
    </source>
</evidence>